<dbReference type="SUPFAM" id="SSF81383">
    <property type="entry name" value="F-box domain"/>
    <property type="match status" value="1"/>
</dbReference>
<name>A0A815UUL7_9BILA</name>
<proteinExistence type="predicted"/>
<dbReference type="Gene3D" id="3.80.10.10">
    <property type="entry name" value="Ribonuclease Inhibitor"/>
    <property type="match status" value="1"/>
</dbReference>
<dbReference type="InterPro" id="IPR052201">
    <property type="entry name" value="LRR-containing_regulator"/>
</dbReference>
<accession>A0A815UUL7</accession>
<dbReference type="PANTHER" id="PTHR24111:SF0">
    <property type="entry name" value="LEUCINE-RICH REPEAT-CONTAINING PROTEIN"/>
    <property type="match status" value="1"/>
</dbReference>
<dbReference type="PROSITE" id="PS50181">
    <property type="entry name" value="FBOX"/>
    <property type="match status" value="1"/>
</dbReference>
<feature type="domain" description="F-box" evidence="2">
    <location>
        <begin position="6"/>
        <end position="56"/>
    </location>
</feature>
<dbReference type="PANTHER" id="PTHR24111">
    <property type="entry name" value="LEUCINE-RICH REPEAT-CONTAINING PROTEIN 34"/>
    <property type="match status" value="1"/>
</dbReference>
<dbReference type="SUPFAM" id="SSF52047">
    <property type="entry name" value="RNI-like"/>
    <property type="match status" value="1"/>
</dbReference>
<gene>
    <name evidence="3" type="ORF">VCS650_LOCUS43556</name>
</gene>
<dbReference type="OrthoDB" id="120976at2759"/>
<dbReference type="Proteomes" id="UP000663891">
    <property type="component" value="Unassembled WGS sequence"/>
</dbReference>
<protein>
    <recommendedName>
        <fullName evidence="2">F-box domain-containing protein</fullName>
    </recommendedName>
</protein>
<dbReference type="InterPro" id="IPR036047">
    <property type="entry name" value="F-box-like_dom_sf"/>
</dbReference>
<evidence type="ECO:0000256" key="1">
    <source>
        <dbReference type="ARBA" id="ARBA00022737"/>
    </source>
</evidence>
<feature type="non-terminal residue" evidence="3">
    <location>
        <position position="1"/>
    </location>
</feature>
<evidence type="ECO:0000259" key="2">
    <source>
        <dbReference type="PROSITE" id="PS50181"/>
    </source>
</evidence>
<sequence length="135" mass="15496">MTEKVHLSLLTLPVEIVYRILDNLDDFTILCSVRNVCRRLNAITDAYHRYQLFTTLDLSNYQLQDHHIQCLVEALPNNTTLTTINIGSNTYQDDLTVKLINALKNNKTLTTLDINCNSIKDQEAQDLAIFLENNK</sequence>
<evidence type="ECO:0000313" key="4">
    <source>
        <dbReference type="Proteomes" id="UP000663891"/>
    </source>
</evidence>
<organism evidence="3 4">
    <name type="scientific">Adineta steineri</name>
    <dbReference type="NCBI Taxonomy" id="433720"/>
    <lineage>
        <taxon>Eukaryota</taxon>
        <taxon>Metazoa</taxon>
        <taxon>Spiralia</taxon>
        <taxon>Gnathifera</taxon>
        <taxon>Rotifera</taxon>
        <taxon>Eurotatoria</taxon>
        <taxon>Bdelloidea</taxon>
        <taxon>Adinetida</taxon>
        <taxon>Adinetidae</taxon>
        <taxon>Adineta</taxon>
    </lineage>
</organism>
<dbReference type="SMART" id="SM00256">
    <property type="entry name" value="FBOX"/>
    <property type="match status" value="1"/>
</dbReference>
<dbReference type="InterPro" id="IPR001810">
    <property type="entry name" value="F-box_dom"/>
</dbReference>
<dbReference type="AlphaFoldDB" id="A0A815UUL7"/>
<evidence type="ECO:0000313" key="3">
    <source>
        <dbReference type="EMBL" id="CAF1527679.1"/>
    </source>
</evidence>
<keyword evidence="1" id="KW-0677">Repeat</keyword>
<comment type="caution">
    <text evidence="3">The sequence shown here is derived from an EMBL/GenBank/DDBJ whole genome shotgun (WGS) entry which is preliminary data.</text>
</comment>
<dbReference type="EMBL" id="CAJNON010003937">
    <property type="protein sequence ID" value="CAF1527679.1"/>
    <property type="molecule type" value="Genomic_DNA"/>
</dbReference>
<dbReference type="Pfam" id="PF12937">
    <property type="entry name" value="F-box-like"/>
    <property type="match status" value="1"/>
</dbReference>
<dbReference type="InterPro" id="IPR032675">
    <property type="entry name" value="LRR_dom_sf"/>
</dbReference>
<reference evidence="3" key="1">
    <citation type="submission" date="2021-02" db="EMBL/GenBank/DDBJ databases">
        <authorList>
            <person name="Nowell W R."/>
        </authorList>
    </citation>
    <scope>NUCLEOTIDE SEQUENCE</scope>
</reference>